<comment type="subunit">
    <text evidence="10">Monomer.</text>
</comment>
<organism evidence="14 15">
    <name type="scientific">Haoranjiania flava</name>
    <dbReference type="NCBI Taxonomy" id="1856322"/>
    <lineage>
        <taxon>Bacteria</taxon>
        <taxon>Pseudomonadati</taxon>
        <taxon>Bacteroidota</taxon>
        <taxon>Chitinophagia</taxon>
        <taxon>Chitinophagales</taxon>
        <taxon>Chitinophagaceae</taxon>
        <taxon>Haoranjiania</taxon>
    </lineage>
</organism>
<dbReference type="SUPFAM" id="SSF52540">
    <property type="entry name" value="P-loop containing nucleoside triphosphate hydrolases"/>
    <property type="match status" value="2"/>
</dbReference>
<name>A0AAE3IRK2_9BACT</name>
<dbReference type="InterPro" id="IPR039657">
    <property type="entry name" value="Dimethylallyltransferase"/>
</dbReference>
<evidence type="ECO:0000256" key="1">
    <source>
        <dbReference type="ARBA" id="ARBA00001946"/>
    </source>
</evidence>
<comment type="cofactor">
    <cofactor evidence="1 10">
        <name>Mg(2+)</name>
        <dbReference type="ChEBI" id="CHEBI:18420"/>
    </cofactor>
</comment>
<feature type="region of interest" description="Interaction with substrate tRNA" evidence="10">
    <location>
        <begin position="36"/>
        <end position="39"/>
    </location>
</feature>
<dbReference type="Gene3D" id="1.10.20.140">
    <property type="match status" value="1"/>
</dbReference>
<reference evidence="14" key="1">
    <citation type="submission" date="2022-10" db="EMBL/GenBank/DDBJ databases">
        <authorList>
            <person name="Kim H.S."/>
            <person name="Kim J.-S."/>
            <person name="Suh M.K."/>
            <person name="Eom M.K."/>
            <person name="Lee J.-S."/>
        </authorList>
    </citation>
    <scope>NUCLEOTIDE SEQUENCE</scope>
    <source>
        <strain evidence="14">LIP-5</strain>
    </source>
</reference>
<feature type="binding site" evidence="10">
    <location>
        <begin position="11"/>
        <end position="18"/>
    </location>
    <ligand>
        <name>ATP</name>
        <dbReference type="ChEBI" id="CHEBI:30616"/>
    </ligand>
</feature>
<evidence type="ECO:0000256" key="9">
    <source>
        <dbReference type="ARBA" id="ARBA00049563"/>
    </source>
</evidence>
<dbReference type="Pfam" id="PF01715">
    <property type="entry name" value="IPPT"/>
    <property type="match status" value="1"/>
</dbReference>
<accession>A0AAE3IRK2</accession>
<dbReference type="InterPro" id="IPR027417">
    <property type="entry name" value="P-loop_NTPase"/>
</dbReference>
<evidence type="ECO:0000256" key="2">
    <source>
        <dbReference type="ARBA" id="ARBA00003213"/>
    </source>
</evidence>
<evidence type="ECO:0000256" key="12">
    <source>
        <dbReference type="RuleBase" id="RU003784"/>
    </source>
</evidence>
<dbReference type="RefSeq" id="WP_263038588.1">
    <property type="nucleotide sequence ID" value="NZ_JAOTPL010000018.1"/>
</dbReference>
<evidence type="ECO:0000256" key="6">
    <source>
        <dbReference type="ARBA" id="ARBA00022741"/>
    </source>
</evidence>
<evidence type="ECO:0000313" key="14">
    <source>
        <dbReference type="EMBL" id="MCU7695101.1"/>
    </source>
</evidence>
<dbReference type="HAMAP" id="MF_00185">
    <property type="entry name" value="IPP_trans"/>
    <property type="match status" value="1"/>
</dbReference>
<dbReference type="PANTHER" id="PTHR11088:SF60">
    <property type="entry name" value="TRNA DIMETHYLALLYLTRANSFERASE"/>
    <property type="match status" value="1"/>
</dbReference>
<dbReference type="InterPro" id="IPR018022">
    <property type="entry name" value="IPT"/>
</dbReference>
<protein>
    <recommendedName>
        <fullName evidence="10">tRNA dimethylallyltransferase</fullName>
        <ecNumber evidence="10">2.5.1.75</ecNumber>
    </recommendedName>
    <alternativeName>
        <fullName evidence="10">Dimethylallyl diphosphate:tRNA dimethylallyltransferase</fullName>
        <shortName evidence="10">DMAPP:tRNA dimethylallyltransferase</shortName>
        <shortName evidence="10">DMATase</shortName>
    </alternativeName>
    <alternativeName>
        <fullName evidence="10">Isopentenyl-diphosphate:tRNA isopentenyltransferase</fullName>
        <shortName evidence="10">IPP transferase</shortName>
        <shortName evidence="10">IPPT</shortName>
        <shortName evidence="10">IPTase</shortName>
    </alternativeName>
</protein>
<comment type="caution">
    <text evidence="14">The sequence shown here is derived from an EMBL/GenBank/DDBJ whole genome shotgun (WGS) entry which is preliminary data.</text>
</comment>
<comment type="function">
    <text evidence="2 10 12">Catalyzes the transfer of a dimethylallyl group onto the adenine at position 37 in tRNAs that read codons beginning with uridine, leading to the formation of N6-(dimethylallyl)adenosine (i(6)A).</text>
</comment>
<keyword evidence="4 10" id="KW-0808">Transferase</keyword>
<sequence length="302" mass="34267">MQKPLLIVIAGPTASGKTALAIEVARHFHTEILSADSRQCYRELNIGVAKPSEEELNSAAHHFINSHSVTGHVNAGLFERYGLEVLENIFSRTNVAVMAGGTGLYIDALLNGIDQIPEVPAGLRESISAAYKLNGIEWLQTQLKEKDPVFFETSEKRNPHRLMRALEIIQHTGKSISHFRTAGRVHRNFKTIKIALDREREVLYNRINTRVDAMMDQGLLQEAISLQPYQHLNALQTVGYRELFAYLHGSLPLEDAVEEIKKNTRRYAKRQLTWFKKDADYKWFAPENTAEILQYISGITNE</sequence>
<feature type="binding site" evidence="10">
    <location>
        <begin position="13"/>
        <end position="18"/>
    </location>
    <ligand>
        <name>substrate</name>
    </ligand>
</feature>
<dbReference type="PANTHER" id="PTHR11088">
    <property type="entry name" value="TRNA DIMETHYLALLYLTRANSFERASE"/>
    <property type="match status" value="1"/>
</dbReference>
<dbReference type="GO" id="GO:0006400">
    <property type="term" value="P:tRNA modification"/>
    <property type="evidence" value="ECO:0007669"/>
    <property type="project" value="TreeGrafter"/>
</dbReference>
<keyword evidence="15" id="KW-1185">Reference proteome</keyword>
<comment type="caution">
    <text evidence="10">Lacks conserved residue(s) required for the propagation of feature annotation.</text>
</comment>
<evidence type="ECO:0000256" key="8">
    <source>
        <dbReference type="ARBA" id="ARBA00022842"/>
    </source>
</evidence>
<dbReference type="GO" id="GO:0005524">
    <property type="term" value="F:ATP binding"/>
    <property type="evidence" value="ECO:0007669"/>
    <property type="project" value="UniProtKB-UniRule"/>
</dbReference>
<evidence type="ECO:0000256" key="4">
    <source>
        <dbReference type="ARBA" id="ARBA00022679"/>
    </source>
</evidence>
<keyword evidence="6 10" id="KW-0547">Nucleotide-binding</keyword>
<keyword evidence="8 10" id="KW-0460">Magnesium</keyword>
<dbReference type="Gene3D" id="3.40.50.300">
    <property type="entry name" value="P-loop containing nucleotide triphosphate hydrolases"/>
    <property type="match status" value="1"/>
</dbReference>
<dbReference type="EMBL" id="JAOTPL010000018">
    <property type="protein sequence ID" value="MCU7695101.1"/>
    <property type="molecule type" value="Genomic_DNA"/>
</dbReference>
<gene>
    <name evidence="10 14" type="primary">miaA</name>
    <name evidence="14" type="ORF">OD355_11285</name>
</gene>
<evidence type="ECO:0000256" key="13">
    <source>
        <dbReference type="RuleBase" id="RU003785"/>
    </source>
</evidence>
<evidence type="ECO:0000256" key="5">
    <source>
        <dbReference type="ARBA" id="ARBA00022694"/>
    </source>
</evidence>
<comment type="similarity">
    <text evidence="3 10 13">Belongs to the IPP transferase family.</text>
</comment>
<feature type="site" description="Interaction with substrate tRNA" evidence="10">
    <location>
        <position position="102"/>
    </location>
</feature>
<evidence type="ECO:0000256" key="3">
    <source>
        <dbReference type="ARBA" id="ARBA00005842"/>
    </source>
</evidence>
<proteinExistence type="inferred from homology"/>
<comment type="catalytic activity">
    <reaction evidence="9 10 11">
        <text>adenosine(37) in tRNA + dimethylallyl diphosphate = N(6)-dimethylallyladenosine(37) in tRNA + diphosphate</text>
        <dbReference type="Rhea" id="RHEA:26482"/>
        <dbReference type="Rhea" id="RHEA-COMP:10162"/>
        <dbReference type="Rhea" id="RHEA-COMP:10375"/>
        <dbReference type="ChEBI" id="CHEBI:33019"/>
        <dbReference type="ChEBI" id="CHEBI:57623"/>
        <dbReference type="ChEBI" id="CHEBI:74411"/>
        <dbReference type="ChEBI" id="CHEBI:74415"/>
        <dbReference type="EC" id="2.5.1.75"/>
    </reaction>
</comment>
<dbReference type="NCBIfam" id="TIGR00174">
    <property type="entry name" value="miaA"/>
    <property type="match status" value="1"/>
</dbReference>
<evidence type="ECO:0000256" key="10">
    <source>
        <dbReference type="HAMAP-Rule" id="MF_00185"/>
    </source>
</evidence>
<feature type="site" description="Interaction with substrate tRNA" evidence="10">
    <location>
        <position position="124"/>
    </location>
</feature>
<evidence type="ECO:0000256" key="11">
    <source>
        <dbReference type="RuleBase" id="RU003783"/>
    </source>
</evidence>
<keyword evidence="7 10" id="KW-0067">ATP-binding</keyword>
<evidence type="ECO:0000256" key="7">
    <source>
        <dbReference type="ARBA" id="ARBA00022840"/>
    </source>
</evidence>
<dbReference type="Proteomes" id="UP001209317">
    <property type="component" value="Unassembled WGS sequence"/>
</dbReference>
<evidence type="ECO:0000313" key="15">
    <source>
        <dbReference type="Proteomes" id="UP001209317"/>
    </source>
</evidence>
<keyword evidence="5 10" id="KW-0819">tRNA processing</keyword>
<dbReference type="GO" id="GO:0052381">
    <property type="term" value="F:tRNA dimethylallyltransferase activity"/>
    <property type="evidence" value="ECO:0007669"/>
    <property type="project" value="UniProtKB-UniRule"/>
</dbReference>
<dbReference type="AlphaFoldDB" id="A0AAE3IRK2"/>
<dbReference type="EC" id="2.5.1.75" evidence="10"/>